<evidence type="ECO:0000313" key="1">
    <source>
        <dbReference type="EMBL" id="MDT0260557.1"/>
    </source>
</evidence>
<gene>
    <name evidence="1" type="ORF">RM423_04035</name>
</gene>
<name>A0ABU2J6D8_9ACTN</name>
<organism evidence="1 2">
    <name type="scientific">Jatrophihabitans lederbergiae</name>
    <dbReference type="NCBI Taxonomy" id="3075547"/>
    <lineage>
        <taxon>Bacteria</taxon>
        <taxon>Bacillati</taxon>
        <taxon>Actinomycetota</taxon>
        <taxon>Actinomycetes</taxon>
        <taxon>Jatrophihabitantales</taxon>
        <taxon>Jatrophihabitantaceae</taxon>
        <taxon>Jatrophihabitans</taxon>
    </lineage>
</organism>
<reference evidence="2" key="1">
    <citation type="submission" date="2023-07" db="EMBL/GenBank/DDBJ databases">
        <title>30 novel species of actinomycetes from the DSMZ collection.</title>
        <authorList>
            <person name="Nouioui I."/>
        </authorList>
    </citation>
    <scope>NUCLEOTIDE SEQUENCE [LARGE SCALE GENOMIC DNA]</scope>
    <source>
        <strain evidence="2">DSM 44399</strain>
    </source>
</reference>
<dbReference type="RefSeq" id="WP_311421707.1">
    <property type="nucleotide sequence ID" value="NZ_JAVREH010000003.1"/>
</dbReference>
<dbReference type="Proteomes" id="UP001183176">
    <property type="component" value="Unassembled WGS sequence"/>
</dbReference>
<comment type="caution">
    <text evidence="1">The sequence shown here is derived from an EMBL/GenBank/DDBJ whole genome shotgun (WGS) entry which is preliminary data.</text>
</comment>
<keyword evidence="2" id="KW-1185">Reference proteome</keyword>
<sequence length="65" mass="7704">MYSMYEALARERMRERREQAAQSRLCSQLASARLWRRLAAYSARQEARSQRHLAERSAVDYQLVA</sequence>
<evidence type="ECO:0000313" key="2">
    <source>
        <dbReference type="Proteomes" id="UP001183176"/>
    </source>
</evidence>
<protein>
    <submittedName>
        <fullName evidence="1">Uncharacterized protein</fullName>
    </submittedName>
</protein>
<proteinExistence type="predicted"/>
<accession>A0ABU2J6D8</accession>
<dbReference type="EMBL" id="JAVREH010000003">
    <property type="protein sequence ID" value="MDT0260557.1"/>
    <property type="molecule type" value="Genomic_DNA"/>
</dbReference>